<keyword evidence="1" id="KW-0732">Signal</keyword>
<reference evidence="2 3" key="1">
    <citation type="submission" date="2016-10" db="EMBL/GenBank/DDBJ databases">
        <authorList>
            <person name="de Groot N.N."/>
        </authorList>
    </citation>
    <scope>NUCLEOTIDE SEQUENCE [LARGE SCALE GENOMIC DNA]</scope>
    <source>
        <strain evidence="2 3">CGMCC 1.11156</strain>
    </source>
</reference>
<evidence type="ECO:0000313" key="3">
    <source>
        <dbReference type="Proteomes" id="UP000198649"/>
    </source>
</evidence>
<organism evidence="2 3">
    <name type="scientific">Nocardioides psychrotolerans</name>
    <dbReference type="NCBI Taxonomy" id="1005945"/>
    <lineage>
        <taxon>Bacteria</taxon>
        <taxon>Bacillati</taxon>
        <taxon>Actinomycetota</taxon>
        <taxon>Actinomycetes</taxon>
        <taxon>Propionibacteriales</taxon>
        <taxon>Nocardioidaceae</taxon>
        <taxon>Nocardioides</taxon>
    </lineage>
</organism>
<feature type="chain" id="PRO_5011453071" evidence="1">
    <location>
        <begin position="30"/>
        <end position="45"/>
    </location>
</feature>
<evidence type="ECO:0000313" key="2">
    <source>
        <dbReference type="EMBL" id="SFI26286.1"/>
    </source>
</evidence>
<dbReference type="Proteomes" id="UP000198649">
    <property type="component" value="Unassembled WGS sequence"/>
</dbReference>
<dbReference type="RefSeq" id="WP_170259311.1">
    <property type="nucleotide sequence ID" value="NZ_BKAF01000044.1"/>
</dbReference>
<protein>
    <submittedName>
        <fullName evidence="2">Uncharacterized protein</fullName>
    </submittedName>
</protein>
<accession>A0A1I3GSC3</accession>
<sequence>MNIARKVGITVAATAISLGLLGVSAPAHAKDSSWGCGGYCKVSTK</sequence>
<gene>
    <name evidence="2" type="ORF">SAMN05216561_106246</name>
</gene>
<dbReference type="EMBL" id="FOQG01000006">
    <property type="protein sequence ID" value="SFI26286.1"/>
    <property type="molecule type" value="Genomic_DNA"/>
</dbReference>
<name>A0A1I3GSC3_9ACTN</name>
<keyword evidence="3" id="KW-1185">Reference proteome</keyword>
<evidence type="ECO:0000256" key="1">
    <source>
        <dbReference type="SAM" id="SignalP"/>
    </source>
</evidence>
<feature type="signal peptide" evidence="1">
    <location>
        <begin position="1"/>
        <end position="29"/>
    </location>
</feature>
<proteinExistence type="predicted"/>
<dbReference type="AlphaFoldDB" id="A0A1I3GSC3"/>